<feature type="region of interest" description="Disordered" evidence="1">
    <location>
        <begin position="220"/>
        <end position="405"/>
    </location>
</feature>
<evidence type="ECO:0000313" key="3">
    <source>
        <dbReference type="EMBL" id="VUZ99843.1"/>
    </source>
</evidence>
<keyword evidence="2" id="KW-0472">Membrane</keyword>
<name>A0A565A4U4_PLAVI</name>
<dbReference type="VEuPathDB" id="PlasmoDB:PVW1_060032300"/>
<evidence type="ECO:0000256" key="2">
    <source>
        <dbReference type="SAM" id="Phobius"/>
    </source>
</evidence>
<gene>
    <name evidence="3" type="ORF">PVP01_0005570</name>
</gene>
<dbReference type="VEuPathDB" id="PlasmoDB:PVPAM_040005200"/>
<dbReference type="OrthoDB" id="380127at2759"/>
<feature type="compositionally biased region" description="Low complexity" evidence="1">
    <location>
        <begin position="384"/>
        <end position="398"/>
    </location>
</feature>
<accession>A0A565A4U4</accession>
<dbReference type="AlphaFoldDB" id="A0A565A4U4"/>
<organism evidence="3">
    <name type="scientific">Plasmodium vivax</name>
    <name type="common">malaria parasite P. vivax</name>
    <dbReference type="NCBI Taxonomy" id="5855"/>
    <lineage>
        <taxon>Eukaryota</taxon>
        <taxon>Sar</taxon>
        <taxon>Alveolata</taxon>
        <taxon>Apicomplexa</taxon>
        <taxon>Aconoidasida</taxon>
        <taxon>Haemosporida</taxon>
        <taxon>Plasmodiidae</taxon>
        <taxon>Plasmodium</taxon>
        <taxon>Plasmodium (Plasmodium)</taxon>
    </lineage>
</organism>
<protein>
    <submittedName>
        <fullName evidence="3">VIR protein</fullName>
    </submittedName>
</protein>
<feature type="compositionally biased region" description="Basic and acidic residues" evidence="1">
    <location>
        <begin position="306"/>
        <end position="315"/>
    </location>
</feature>
<proteinExistence type="predicted"/>
<keyword evidence="2" id="KW-0812">Transmembrane</keyword>
<dbReference type="Pfam" id="PF05795">
    <property type="entry name" value="Plasmodium_Vir"/>
    <property type="match status" value="2"/>
</dbReference>
<sequence length="596" mass="66479">MALSPEKNWVEVLQNLPSYKEYEKLDKVDIKNEKSNHCNDLGNADEGDKTLCKQIVQNLSQLSALKDDENLENSCYYFQHWFFDNIAKKYYDGDERGNNYPVAEKLYNIVSKITSVSSKMEPCKCYESGYPDVWKEEKHLHDYFENHKDINCSNSDKSMCEKYIQYVTYINTLFQEKVDKCCDGEDLDEYGFCEPYFKCENKYSPQDLLAQLKKELQELGKKAEAPRDGGTGAVEAGKAPGSGAEEREKKTKEEVTAEATGKESKEKLVAGEIPKEKAADSLAQSALEKTIPTQPAVQGSVGLKPGESESREEPASAKLVGKKPPEENPIAPESGGAKPAPSEGAPAKPVATKPPAAGPVAVESETVTPAMAESGKAKLRETKPAPAKPVAAKPVASKPETEKAKEIVAEKEATKEIVAEEEATKETLVEEEAPEEVVDETTNTLQPEEPLGPPPIESAEQDVHVISSHNTEPASNALPLTITDTPNTLGTAHEGLDSNFFRNIIMAVAVLGTIFFLFYYNRSSRLESSLRKKKRKKGKIFEHNYYEEYEKELAMYGSEETFLDSETDRLYLNYHPDHSETDRLYLNYHPDQDSYY</sequence>
<dbReference type="VEuPathDB" id="PlasmoDB:PVX_107235"/>
<evidence type="ECO:0000256" key="1">
    <source>
        <dbReference type="SAM" id="MobiDB-lite"/>
    </source>
</evidence>
<feature type="compositionally biased region" description="Basic and acidic residues" evidence="1">
    <location>
        <begin position="244"/>
        <end position="279"/>
    </location>
</feature>
<feature type="compositionally biased region" description="Acidic residues" evidence="1">
    <location>
        <begin position="429"/>
        <end position="439"/>
    </location>
</feature>
<dbReference type="EMBL" id="FLZR02000016">
    <property type="protein sequence ID" value="VUZ99843.1"/>
    <property type="molecule type" value="Genomic_DNA"/>
</dbReference>
<reference evidence="3" key="1">
    <citation type="submission" date="2016-07" db="EMBL/GenBank/DDBJ databases">
        <authorList>
            <consortium name="Pathogen Informatics"/>
        </authorList>
    </citation>
    <scope>NUCLEOTIDE SEQUENCE</scope>
</reference>
<dbReference type="InterPro" id="IPR008780">
    <property type="entry name" value="Plasmodium_Vir"/>
</dbReference>
<dbReference type="Proteomes" id="UP000220605">
    <property type="component" value="Unassembled WGS sequence"/>
</dbReference>
<keyword evidence="2" id="KW-1133">Transmembrane helix</keyword>
<feature type="compositionally biased region" description="Low complexity" evidence="1">
    <location>
        <begin position="344"/>
        <end position="362"/>
    </location>
</feature>
<dbReference type="VEuPathDB" id="PlasmoDB:PVP01_0005570"/>
<feature type="region of interest" description="Disordered" evidence="1">
    <location>
        <begin position="422"/>
        <end position="451"/>
    </location>
</feature>
<feature type="transmembrane region" description="Helical" evidence="2">
    <location>
        <begin position="500"/>
        <end position="520"/>
    </location>
</feature>